<gene>
    <name evidence="1" type="ORF">BPO_0165</name>
</gene>
<dbReference type="AlphaFoldDB" id="A0AAU0F0K7"/>
<proteinExistence type="predicted"/>
<organism evidence="1 2">
    <name type="scientific">Bergeyella porcorum</name>
    <dbReference type="NCBI Taxonomy" id="1735111"/>
    <lineage>
        <taxon>Bacteria</taxon>
        <taxon>Pseudomonadati</taxon>
        <taxon>Bacteroidota</taxon>
        <taxon>Flavobacteriia</taxon>
        <taxon>Flavobacteriales</taxon>
        <taxon>Weeksellaceae</taxon>
        <taxon>Bergeyella</taxon>
    </lineage>
</organism>
<name>A0AAU0F0K7_9FLAO</name>
<dbReference type="InterPro" id="IPR025563">
    <property type="entry name" value="DUF4286"/>
</dbReference>
<sequence>MSILSLTFHITEQALAAWEQYATTELELLIDNLMDVEKYILSEVETEMITEGRNTNLLLIFDNEELRAQFIENEFPNIVERIEAKFGDSVMIFKTILNAKKSRF</sequence>
<accession>A0AAU0F0K7</accession>
<dbReference type="EMBL" id="CP136426">
    <property type="protein sequence ID" value="WOC50812.1"/>
    <property type="molecule type" value="Genomic_DNA"/>
</dbReference>
<protein>
    <recommendedName>
        <fullName evidence="3">DUF4286 family protein</fullName>
    </recommendedName>
</protein>
<keyword evidence="2" id="KW-1185">Reference proteome</keyword>
<dbReference type="Proteomes" id="UP001432059">
    <property type="component" value="Chromosome"/>
</dbReference>
<evidence type="ECO:0000313" key="1">
    <source>
        <dbReference type="EMBL" id="WOC50812.1"/>
    </source>
</evidence>
<reference evidence="1" key="1">
    <citation type="submission" date="2023-10" db="EMBL/GenBank/DDBJ databases">
        <title>Characterization and whole genome sequencing of a novel strain of Bergeyella porcorum QD2021 isolated from pig.</title>
        <authorList>
            <person name="Liu G."/>
            <person name="Chen C."/>
            <person name="Han X."/>
        </authorList>
    </citation>
    <scope>NUCLEOTIDE SEQUENCE</scope>
    <source>
        <strain evidence="1">QD2021</strain>
    </source>
</reference>
<evidence type="ECO:0000313" key="2">
    <source>
        <dbReference type="Proteomes" id="UP001432059"/>
    </source>
</evidence>
<dbReference type="Pfam" id="PF14114">
    <property type="entry name" value="DUF4286"/>
    <property type="match status" value="1"/>
</dbReference>
<evidence type="ECO:0008006" key="3">
    <source>
        <dbReference type="Google" id="ProtNLM"/>
    </source>
</evidence>
<dbReference type="RefSeq" id="WP_327984520.1">
    <property type="nucleotide sequence ID" value="NZ_CP136426.1"/>
</dbReference>
<dbReference type="KEGG" id="bpor:BPO_0165"/>